<evidence type="ECO:0000313" key="2">
    <source>
        <dbReference type="EMBL" id="MBT9811873.1"/>
    </source>
</evidence>
<feature type="signal peptide" evidence="1">
    <location>
        <begin position="1"/>
        <end position="33"/>
    </location>
</feature>
<feature type="chain" id="PRO_5041373358" evidence="1">
    <location>
        <begin position="34"/>
        <end position="377"/>
    </location>
</feature>
<gene>
    <name evidence="2" type="ORF">GPL26_19835</name>
</gene>
<dbReference type="AlphaFoldDB" id="A0AA41K7E9"/>
<dbReference type="NCBIfam" id="TIGR02122">
    <property type="entry name" value="TRAP_TAXI"/>
    <property type="match status" value="1"/>
</dbReference>
<dbReference type="Proteomes" id="UP000708338">
    <property type="component" value="Unassembled WGS sequence"/>
</dbReference>
<dbReference type="Gene3D" id="3.40.190.10">
    <property type="entry name" value="Periplasmic binding protein-like II"/>
    <property type="match status" value="2"/>
</dbReference>
<reference evidence="2" key="1">
    <citation type="journal article" date="2021" name="Gut Microbes">
        <title>A synthetic consortium of 100 gut commensals modulates the composition and function in a colon model of the microbiome of elderly subjects.</title>
        <authorList>
            <person name="Perez M."/>
            <person name="Ntemiri A."/>
            <person name="Tan H."/>
            <person name="Harris H.M.B."/>
            <person name="Roager H.M."/>
            <person name="Ribiere C."/>
            <person name="O'Toole P.W."/>
        </authorList>
    </citation>
    <scope>NUCLEOTIDE SEQUENCE</scope>
    <source>
        <strain evidence="2">MCC335</strain>
    </source>
</reference>
<dbReference type="PROSITE" id="PS51257">
    <property type="entry name" value="PROKAR_LIPOPROTEIN"/>
    <property type="match status" value="1"/>
</dbReference>
<dbReference type="InterPro" id="IPR011852">
    <property type="entry name" value="TRAP_TAXI"/>
</dbReference>
<evidence type="ECO:0000313" key="3">
    <source>
        <dbReference type="Proteomes" id="UP000708338"/>
    </source>
</evidence>
<organism evidence="2 3">
    <name type="scientific">Enterocloster citroniae</name>
    <dbReference type="NCBI Taxonomy" id="358743"/>
    <lineage>
        <taxon>Bacteria</taxon>
        <taxon>Bacillati</taxon>
        <taxon>Bacillota</taxon>
        <taxon>Clostridia</taxon>
        <taxon>Lachnospirales</taxon>
        <taxon>Lachnospiraceae</taxon>
        <taxon>Enterocloster</taxon>
    </lineage>
</organism>
<dbReference type="PANTHER" id="PTHR42941">
    <property type="entry name" value="SLL1037 PROTEIN"/>
    <property type="match status" value="1"/>
</dbReference>
<comment type="caution">
    <text evidence="2">The sequence shown here is derived from an EMBL/GenBank/DDBJ whole genome shotgun (WGS) entry which is preliminary data.</text>
</comment>
<proteinExistence type="predicted"/>
<dbReference type="EMBL" id="WQPS01000034">
    <property type="protein sequence ID" value="MBT9811873.1"/>
    <property type="molecule type" value="Genomic_DNA"/>
</dbReference>
<accession>A0AA41K7E9</accession>
<dbReference type="SUPFAM" id="SSF53850">
    <property type="entry name" value="Periplasmic binding protein-like II"/>
    <property type="match status" value="1"/>
</dbReference>
<keyword evidence="1" id="KW-0732">Signal</keyword>
<dbReference type="PANTHER" id="PTHR42941:SF1">
    <property type="entry name" value="SLL1037 PROTEIN"/>
    <property type="match status" value="1"/>
</dbReference>
<protein>
    <submittedName>
        <fullName evidence="2">TAXI family TRAP transporter solute-binding subunit</fullName>
    </submittedName>
</protein>
<evidence type="ECO:0000256" key="1">
    <source>
        <dbReference type="SAM" id="SignalP"/>
    </source>
</evidence>
<name>A0AA41K7E9_9FIRM</name>
<dbReference type="Pfam" id="PF16868">
    <property type="entry name" value="NMT1_3"/>
    <property type="match status" value="1"/>
</dbReference>
<sequence>MLLGERTQRRIKMKKIFRMGLALVTMISMTACGNSGTGQPIASSKVPETSVAATDKATEPSNEELNKTTDSYDWPDFITMLGASSGGNAQLSMSAIAQIISEYTDSTCTAQVTAGSAQNPYLMEAGDGDYGFNVSYYLYCAKNGIGSYKDAPVDLDAKLVMMYSSSIVQIACRKGSEINSLDDLVGKKVVVGTAGSGNENMCHDLMGICGFYTEADGYKFKAEYSSPADGVELIQNGQADAMIMTGTVPMTNYSQLFATKDIYLIDFTEEQVEAIVNAEIGYSKAVIPAGSYEGEIKEELSSVVSVAGLACKASCNEEEVYWITRLIVEHWEELEGMHSLFAGTTAKDVFELTYNDPYVEMHPGAVRYFKEIGWVTE</sequence>